<dbReference type="Pfam" id="PF03235">
    <property type="entry name" value="GmrSD_N"/>
    <property type="match status" value="1"/>
</dbReference>
<feature type="domain" description="GmrSD restriction endonucleases N-terminal" evidence="1">
    <location>
        <begin position="14"/>
        <end position="68"/>
    </location>
</feature>
<evidence type="ECO:0000259" key="1">
    <source>
        <dbReference type="Pfam" id="PF03235"/>
    </source>
</evidence>
<dbReference type="PANTHER" id="PTHR35149">
    <property type="entry name" value="SLL5132 PROTEIN"/>
    <property type="match status" value="1"/>
</dbReference>
<dbReference type="EMBL" id="JACVHF010000013">
    <property type="protein sequence ID" value="MBC9785344.1"/>
    <property type="molecule type" value="Genomic_DNA"/>
</dbReference>
<gene>
    <name evidence="2" type="ORF">H1S01_12575</name>
</gene>
<organism evidence="2 3">
    <name type="scientific">Heliobacterium chlorum</name>
    <dbReference type="NCBI Taxonomy" id="2698"/>
    <lineage>
        <taxon>Bacteria</taxon>
        <taxon>Bacillati</taxon>
        <taxon>Bacillota</taxon>
        <taxon>Clostridia</taxon>
        <taxon>Eubacteriales</taxon>
        <taxon>Heliobacteriaceae</taxon>
        <taxon>Heliobacterium</taxon>
    </lineage>
</organism>
<protein>
    <submittedName>
        <fullName evidence="2">DUF262 domain-containing protein</fullName>
    </submittedName>
</protein>
<proteinExistence type="predicted"/>
<reference evidence="2 3" key="1">
    <citation type="submission" date="2020-07" db="EMBL/GenBank/DDBJ databases">
        <title>Draft whole-genome sequence of Heliobacterium chlorum DSM 3682, type strain.</title>
        <authorList>
            <person name="Kyndt J.A."/>
            <person name="Meyer T.E."/>
            <person name="Imhoff J.F."/>
        </authorList>
    </citation>
    <scope>NUCLEOTIDE SEQUENCE [LARGE SCALE GENOMIC DNA]</scope>
    <source>
        <strain evidence="2 3">DSM 3682</strain>
    </source>
</reference>
<comment type="caution">
    <text evidence="2">The sequence shown here is derived from an EMBL/GenBank/DDBJ whole genome shotgun (WGS) entry which is preliminary data.</text>
</comment>
<dbReference type="PANTHER" id="PTHR35149:SF2">
    <property type="entry name" value="DUF262 DOMAIN-CONTAINING PROTEIN"/>
    <property type="match status" value="1"/>
</dbReference>
<name>A0ABR7T3I7_HELCL</name>
<dbReference type="Proteomes" id="UP000617402">
    <property type="component" value="Unassembled WGS sequence"/>
</dbReference>
<evidence type="ECO:0000313" key="3">
    <source>
        <dbReference type="Proteomes" id="UP000617402"/>
    </source>
</evidence>
<keyword evidence="3" id="KW-1185">Reference proteome</keyword>
<sequence length="80" mass="9318">MSGKGEIKSEKILIKDIFSHMWFRIPEYQRPYVWGADEVVELLDDLTYAMMEKPDSEYFLGSFVFQAKAANPVDPLRTNL</sequence>
<evidence type="ECO:0000313" key="2">
    <source>
        <dbReference type="EMBL" id="MBC9785344.1"/>
    </source>
</evidence>
<accession>A0ABR7T3I7</accession>
<dbReference type="RefSeq" id="WP_188040809.1">
    <property type="nucleotide sequence ID" value="NZ_JACVHF010000013.1"/>
</dbReference>
<dbReference type="InterPro" id="IPR004919">
    <property type="entry name" value="GmrSD_N"/>
</dbReference>